<organism evidence="2 3">
    <name type="scientific">Euroglyphus maynei</name>
    <name type="common">Mayne's house dust mite</name>
    <dbReference type="NCBI Taxonomy" id="6958"/>
    <lineage>
        <taxon>Eukaryota</taxon>
        <taxon>Metazoa</taxon>
        <taxon>Ecdysozoa</taxon>
        <taxon>Arthropoda</taxon>
        <taxon>Chelicerata</taxon>
        <taxon>Arachnida</taxon>
        <taxon>Acari</taxon>
        <taxon>Acariformes</taxon>
        <taxon>Sarcoptiformes</taxon>
        <taxon>Astigmata</taxon>
        <taxon>Psoroptidia</taxon>
        <taxon>Analgoidea</taxon>
        <taxon>Pyroglyphidae</taxon>
        <taxon>Pyroglyphinae</taxon>
        <taxon>Euroglyphus</taxon>
    </lineage>
</organism>
<dbReference type="OrthoDB" id="10595899at2759"/>
<feature type="non-terminal residue" evidence="2">
    <location>
        <position position="165"/>
    </location>
</feature>
<proteinExistence type="predicted"/>
<feature type="region of interest" description="Disordered" evidence="1">
    <location>
        <begin position="138"/>
        <end position="165"/>
    </location>
</feature>
<name>A0A1Y3B171_EURMA</name>
<comment type="caution">
    <text evidence="2">The sequence shown here is derived from an EMBL/GenBank/DDBJ whole genome shotgun (WGS) entry which is preliminary data.</text>
</comment>
<evidence type="ECO:0000313" key="3">
    <source>
        <dbReference type="Proteomes" id="UP000194236"/>
    </source>
</evidence>
<feature type="compositionally biased region" description="Polar residues" evidence="1">
    <location>
        <begin position="140"/>
        <end position="152"/>
    </location>
</feature>
<reference evidence="2 3" key="1">
    <citation type="submission" date="2017-03" db="EMBL/GenBank/DDBJ databases">
        <title>Genome Survey of Euroglyphus maynei.</title>
        <authorList>
            <person name="Arlian L.G."/>
            <person name="Morgan M.S."/>
            <person name="Rider S.D."/>
        </authorList>
    </citation>
    <scope>NUCLEOTIDE SEQUENCE [LARGE SCALE GENOMIC DNA]</scope>
    <source>
        <strain evidence="2">Arlian Lab</strain>
        <tissue evidence="2">Whole body</tissue>
    </source>
</reference>
<dbReference type="AlphaFoldDB" id="A0A1Y3B171"/>
<dbReference type="Proteomes" id="UP000194236">
    <property type="component" value="Unassembled WGS sequence"/>
</dbReference>
<accession>A0A1Y3B171</accession>
<evidence type="ECO:0000256" key="1">
    <source>
        <dbReference type="SAM" id="MobiDB-lite"/>
    </source>
</evidence>
<dbReference type="EMBL" id="MUJZ01049309">
    <property type="protein sequence ID" value="OTF73957.1"/>
    <property type="molecule type" value="Genomic_DNA"/>
</dbReference>
<sequence>MEIDANHGVIHRKGNSIIYDEKTIPLVDNFDFKRIPPRSSSMNTRQSSSLSYPKSINDKIKFTSITSTLPETSTSTAADRESFYEQVIPKLTKMIFNTRPSILNNDEETIVQYRSPLVRKFFTDDSKPPTVPTIRLMNTADESSTHRSSPSMTKRMFDDPNTQIQ</sequence>
<evidence type="ECO:0000313" key="2">
    <source>
        <dbReference type="EMBL" id="OTF73957.1"/>
    </source>
</evidence>
<keyword evidence="3" id="KW-1185">Reference proteome</keyword>
<gene>
    <name evidence="2" type="ORF">BLA29_004330</name>
</gene>
<protein>
    <submittedName>
        <fullName evidence="2">Uncharacterized protein</fullName>
    </submittedName>
</protein>